<keyword evidence="3" id="KW-1185">Reference proteome</keyword>
<name>A0ABV6B7T6_9DEIO</name>
<dbReference type="EMBL" id="JBHLYR010000084">
    <property type="protein sequence ID" value="MFB9995317.1"/>
    <property type="molecule type" value="Genomic_DNA"/>
</dbReference>
<organism evidence="2 3">
    <name type="scientific">Deinococcus oregonensis</name>
    <dbReference type="NCBI Taxonomy" id="1805970"/>
    <lineage>
        <taxon>Bacteria</taxon>
        <taxon>Thermotogati</taxon>
        <taxon>Deinococcota</taxon>
        <taxon>Deinococci</taxon>
        <taxon>Deinococcales</taxon>
        <taxon>Deinococcaceae</taxon>
        <taxon>Deinococcus</taxon>
    </lineage>
</organism>
<gene>
    <name evidence="2" type="ORF">ACFFLM_25545</name>
</gene>
<comment type="caution">
    <text evidence="2">The sequence shown here is derived from an EMBL/GenBank/DDBJ whole genome shotgun (WGS) entry which is preliminary data.</text>
</comment>
<accession>A0ABV6B7T6</accession>
<dbReference type="RefSeq" id="WP_380017125.1">
    <property type="nucleotide sequence ID" value="NZ_JBHLYR010000084.1"/>
</dbReference>
<reference evidence="2 3" key="1">
    <citation type="submission" date="2024-09" db="EMBL/GenBank/DDBJ databases">
        <authorList>
            <person name="Sun Q."/>
            <person name="Mori K."/>
        </authorList>
    </citation>
    <scope>NUCLEOTIDE SEQUENCE [LARGE SCALE GENOMIC DNA]</scope>
    <source>
        <strain evidence="2 3">JCM 13503</strain>
    </source>
</reference>
<protein>
    <submittedName>
        <fullName evidence="2">Uncharacterized protein</fullName>
    </submittedName>
</protein>
<feature type="chain" id="PRO_5045101067" evidence="1">
    <location>
        <begin position="21"/>
        <end position="157"/>
    </location>
</feature>
<sequence>MNRMNSLLLALTTLSLTTSAAADHLNANLKDFRAVCINTTYEVRGQEDDAVNNDLFDLMIKRLQDAGIPLAPNPCQEKSTPTARHLNLLYTFTSTKNGAAYMGMLDGWLATDGKYIEPSLWMDYYYGVPGKDALEDLAFDVLNDTLDAFTDAWKQTH</sequence>
<proteinExistence type="predicted"/>
<dbReference type="Proteomes" id="UP001589733">
    <property type="component" value="Unassembled WGS sequence"/>
</dbReference>
<keyword evidence="1" id="KW-0732">Signal</keyword>
<evidence type="ECO:0000313" key="2">
    <source>
        <dbReference type="EMBL" id="MFB9995317.1"/>
    </source>
</evidence>
<evidence type="ECO:0000256" key="1">
    <source>
        <dbReference type="SAM" id="SignalP"/>
    </source>
</evidence>
<feature type="signal peptide" evidence="1">
    <location>
        <begin position="1"/>
        <end position="20"/>
    </location>
</feature>
<evidence type="ECO:0000313" key="3">
    <source>
        <dbReference type="Proteomes" id="UP001589733"/>
    </source>
</evidence>